<evidence type="ECO:0000256" key="1">
    <source>
        <dbReference type="SAM" id="MobiDB-lite"/>
    </source>
</evidence>
<feature type="compositionally biased region" description="Polar residues" evidence="1">
    <location>
        <begin position="353"/>
        <end position="363"/>
    </location>
</feature>
<sequence length="526" mass="58945">MQPPQTTAPWVLELELIDGRIRVVHEEWAKKAMEDRRPSVVIATCPKCSYYVGAPVMCKGQSNPTKKGFWFEKCLNNEQPAPDSCDYFKWRSDIPRGKATDRRESKKVECPGLLCRQSGKPNPINVECTFGVRRGKSTRKQAKEPVVDTLSDVGELTSDSEDPSTPKTPSKRPPAKRASYATPTGPAYQARISEIDAERRLFEEERVKRIRQEHAKSQVQTVTLRWWTVDGGDPEVVEIIVENASAFHPKDIPQLVEDYRCGEERFQYYDSKKGLWYMGSKGSAPRDINKLAEDDFCYRSLGVTSGKGMPGISKKRPATEELSAPVTPRRPIPPFGDFPITPESRDRRAVSPAATTPPGSGSSAFPEDEELAFVSNPSPSDPSIMALTLDWTACTSPEESFAPIPALFPPEPGCAATPKDILAAVPLDLSTAPRGRHGWPWKYVCDMADGLAAMRKLQDSYPSLSTAEAFESVFKEKFKSSTFSEQIRAWRNAGEVPGERARWINMGRDEHGEWTKFMIRWRPTRR</sequence>
<protein>
    <submittedName>
        <fullName evidence="2">Uncharacterized protein</fullName>
    </submittedName>
</protein>
<gene>
    <name evidence="2" type="ORF">GSI_12393</name>
</gene>
<dbReference type="EMBL" id="AYKW01000047">
    <property type="protein sequence ID" value="PIL25555.1"/>
    <property type="molecule type" value="Genomic_DNA"/>
</dbReference>
<evidence type="ECO:0000313" key="3">
    <source>
        <dbReference type="Proteomes" id="UP000230002"/>
    </source>
</evidence>
<evidence type="ECO:0000313" key="2">
    <source>
        <dbReference type="EMBL" id="PIL25555.1"/>
    </source>
</evidence>
<feature type="region of interest" description="Disordered" evidence="1">
    <location>
        <begin position="135"/>
        <end position="186"/>
    </location>
</feature>
<reference evidence="2 3" key="1">
    <citation type="journal article" date="2015" name="Sci. Rep.">
        <title>Chromosome-level genome map provides insights into diverse defense mechanisms in the medicinal fungus Ganoderma sinense.</title>
        <authorList>
            <person name="Zhu Y."/>
            <person name="Xu J."/>
            <person name="Sun C."/>
            <person name="Zhou S."/>
            <person name="Xu H."/>
            <person name="Nelson D.R."/>
            <person name="Qian J."/>
            <person name="Song J."/>
            <person name="Luo H."/>
            <person name="Xiang L."/>
            <person name="Li Y."/>
            <person name="Xu Z."/>
            <person name="Ji A."/>
            <person name="Wang L."/>
            <person name="Lu S."/>
            <person name="Hayward A."/>
            <person name="Sun W."/>
            <person name="Li X."/>
            <person name="Schwartz D.C."/>
            <person name="Wang Y."/>
            <person name="Chen S."/>
        </authorList>
    </citation>
    <scope>NUCLEOTIDE SEQUENCE [LARGE SCALE GENOMIC DNA]</scope>
    <source>
        <strain evidence="2 3">ZZ0214-1</strain>
    </source>
</reference>
<dbReference type="AlphaFoldDB" id="A0A2G8RVL1"/>
<proteinExistence type="predicted"/>
<name>A0A2G8RVL1_9APHY</name>
<organism evidence="2 3">
    <name type="scientific">Ganoderma sinense ZZ0214-1</name>
    <dbReference type="NCBI Taxonomy" id="1077348"/>
    <lineage>
        <taxon>Eukaryota</taxon>
        <taxon>Fungi</taxon>
        <taxon>Dikarya</taxon>
        <taxon>Basidiomycota</taxon>
        <taxon>Agaricomycotina</taxon>
        <taxon>Agaricomycetes</taxon>
        <taxon>Polyporales</taxon>
        <taxon>Polyporaceae</taxon>
        <taxon>Ganoderma</taxon>
    </lineage>
</organism>
<keyword evidence="3" id="KW-1185">Reference proteome</keyword>
<feature type="region of interest" description="Disordered" evidence="1">
    <location>
        <begin position="308"/>
        <end position="366"/>
    </location>
</feature>
<comment type="caution">
    <text evidence="2">The sequence shown here is derived from an EMBL/GenBank/DDBJ whole genome shotgun (WGS) entry which is preliminary data.</text>
</comment>
<dbReference type="Proteomes" id="UP000230002">
    <property type="component" value="Unassembled WGS sequence"/>
</dbReference>
<accession>A0A2G8RVL1</accession>
<dbReference type="OrthoDB" id="2758311at2759"/>